<comment type="caution">
    <text evidence="2">The sequence shown here is derived from an EMBL/GenBank/DDBJ whole genome shotgun (WGS) entry which is preliminary data.</text>
</comment>
<feature type="transmembrane region" description="Helical" evidence="1">
    <location>
        <begin position="24"/>
        <end position="45"/>
    </location>
</feature>
<keyword evidence="1" id="KW-1133">Transmembrane helix</keyword>
<accession>A0ABD0RIF7</accession>
<keyword evidence="1" id="KW-0812">Transmembrane</keyword>
<evidence type="ECO:0008006" key="4">
    <source>
        <dbReference type="Google" id="ProtNLM"/>
    </source>
</evidence>
<dbReference type="Proteomes" id="UP001529510">
    <property type="component" value="Unassembled WGS sequence"/>
</dbReference>
<name>A0ABD0RIF7_CIRMR</name>
<gene>
    <name evidence="2" type="ORF">M9458_006791</name>
</gene>
<keyword evidence="1" id="KW-0472">Membrane</keyword>
<evidence type="ECO:0000256" key="1">
    <source>
        <dbReference type="SAM" id="Phobius"/>
    </source>
</evidence>
<evidence type="ECO:0000313" key="3">
    <source>
        <dbReference type="Proteomes" id="UP001529510"/>
    </source>
</evidence>
<feature type="non-terminal residue" evidence="2">
    <location>
        <position position="75"/>
    </location>
</feature>
<dbReference type="EMBL" id="JAMKFB020000003">
    <property type="protein sequence ID" value="KAL0198251.1"/>
    <property type="molecule type" value="Genomic_DNA"/>
</dbReference>
<protein>
    <recommendedName>
        <fullName evidence="4">Taste receptor type 1 member 1</fullName>
    </recommendedName>
</protein>
<evidence type="ECO:0000313" key="2">
    <source>
        <dbReference type="EMBL" id="KAL0198251.1"/>
    </source>
</evidence>
<sequence length="75" mass="8056">LGPITRSSRATVGKANAILMSLRLVMRVDAALVLMLCCCYCWLVAPPYVKSSISVIAVTCVSGMEGARERLIQVV</sequence>
<dbReference type="AlphaFoldDB" id="A0ABD0RIF7"/>
<reference evidence="2 3" key="1">
    <citation type="submission" date="2024-05" db="EMBL/GenBank/DDBJ databases">
        <title>Genome sequencing and assembly of Indian major carp, Cirrhinus mrigala (Hamilton, 1822).</title>
        <authorList>
            <person name="Mohindra V."/>
            <person name="Chowdhury L.M."/>
            <person name="Lal K."/>
            <person name="Jena J.K."/>
        </authorList>
    </citation>
    <scope>NUCLEOTIDE SEQUENCE [LARGE SCALE GENOMIC DNA]</scope>
    <source>
        <strain evidence="2">CM1030</strain>
        <tissue evidence="2">Blood</tissue>
    </source>
</reference>
<keyword evidence="3" id="KW-1185">Reference proteome</keyword>
<feature type="non-terminal residue" evidence="2">
    <location>
        <position position="1"/>
    </location>
</feature>
<organism evidence="2 3">
    <name type="scientific">Cirrhinus mrigala</name>
    <name type="common">Mrigala</name>
    <dbReference type="NCBI Taxonomy" id="683832"/>
    <lineage>
        <taxon>Eukaryota</taxon>
        <taxon>Metazoa</taxon>
        <taxon>Chordata</taxon>
        <taxon>Craniata</taxon>
        <taxon>Vertebrata</taxon>
        <taxon>Euteleostomi</taxon>
        <taxon>Actinopterygii</taxon>
        <taxon>Neopterygii</taxon>
        <taxon>Teleostei</taxon>
        <taxon>Ostariophysi</taxon>
        <taxon>Cypriniformes</taxon>
        <taxon>Cyprinidae</taxon>
        <taxon>Labeoninae</taxon>
        <taxon>Labeonini</taxon>
        <taxon>Cirrhinus</taxon>
    </lineage>
</organism>
<proteinExistence type="predicted"/>